<keyword evidence="5" id="KW-0067">ATP-binding</keyword>
<dbReference type="InterPro" id="IPR001650">
    <property type="entry name" value="Helicase_C-like"/>
</dbReference>
<dbReference type="PROSITE" id="PS51194">
    <property type="entry name" value="HELICASE_CTER"/>
    <property type="match status" value="1"/>
</dbReference>
<dbReference type="RefSeq" id="WP_219760017.1">
    <property type="nucleotide sequence ID" value="NZ_JAHXRS010000019.1"/>
</dbReference>
<keyword evidence="6" id="KW-1185">Reference proteome</keyword>
<dbReference type="Gene3D" id="3.40.50.10810">
    <property type="entry name" value="Tandem AAA-ATPase domain"/>
    <property type="match status" value="1"/>
</dbReference>
<sequence length="1661" mass="186612">MAPAFAPGYYLAYDEDGWPLILWAEPALLVKGEGLAPNERWITLKPHGPDHPDYVHVKVKIWPDGTAHVVGGPKGLHGLRLTRLGQGGGKRRASRKEARALREAHQQALNEAHRQAVEAAQALVDHPIWERAKDLEGLKAQLKAVLAEHAQALSDHPEAATQAAGMAAGHHLRRLKGVLKRLERGLLELMAQDEEARRAVLGPRPADSDAPKGGLGYTPNLRQEAEARGFSEEAARQEEEAFFTRRLAEMEPEEAERAVQARMRAREAGRLQRPLAERAHGQAPVPRVRPPRPEEVVAKAEAVQRFLGAMRRVREAERQARLARFGADDPEALEALQRTLERTRYPIHAEEVDPEAVRALEAQVEDLARENLLKGFLEDAHRLGEPEWSPAEVRRAMLRSHRAGWYAHLADVGHVVLGREPVDRLVVDALGPEAAAAVAARALMRELPPEHLARVRRALEERHEELIGRIPEVLARAKEALEAARNLPLPHLEDGREAPALEGVLKERRRLLEEARREVGGLLGQIEASALLNYILRGKAPESLEVEFGDRPVREAAKVLRALGLRDGDYEWTKDSRGLVAVLRAQGMDRLVQEAPDPEEAALTERLKRIRAGEEDEEDWLPTGFTRYPKSALDARAEELPKPLRYASPPDWSRGFAAGIRRFVAQRLADGWTPSEVRRTLASASFVADWVPQGQEEAYFQALEEVLPTYAGEVERKNRQGETYRVPVPVDYAHLEAKHPELHQRLRELVREEVGRDAYPEEVLEDTPETRKALFATLLEDPRLRTAYKPLGDLTPQDQAALRSYYLTEILGLTPEELARKKEAAQKALEAYDRQNPEPPKWGLEEPGMLFASEDSWNPGRPITLRFRTQDPLRRRRLLRALGLRKEGEDYVVNADGSITLTERGKERLTPVQDPEDLEALEGDLPLSPQWRRWWMGRKRAAAEALGERDLVEWPQFVELLGGTARAYSALQEHMRGRLAGRFARLHTALTGRPLRLSKRENPYGEHLWAVHDPDSYAEFRARQREAMEGLRLRERGKFAHMGGRGSLVEAYRAMREAERAAQSAQSLLLDEGTPQDPRLEPEEPIPYLERPALAPGVEARLAAMSEAVGGNLHPGMNPVRIIPDLTMGRGTPFVKQQRAIRSIIAGRKQALFLGVGSGKTGVSIGAFTELHGRGEARKGFFVVPSIARNQFGEEMARFLEPGRYRWHAREAPAEERLAALRDPGVHMVATTHQAFRDDLLRLMAEHHKEPLEAFKERFLQAPLPERQRLMREALEAHGIPLDYLALDEAHDALNRKGKEESLLSAVLDTAMSLARYGVLMTGTPVKNDASEMGDWLRKLDPERFGDQKAFLRRYGTEARVAREALKRLAERYVYHDVVPSGTRKTEVWGDISRPGPSPTGHALIPLHPHQREMVAQVEAAYRAARRARARGGVDLEALRVLSPSSFEGRPPEEHEAIGRRLNESLGVLRHAAIARVIDEAPAEGNAKIAHLLRLAEARRGRGGVIFATRRKAVEEIARALERAGHRVAVLHGGHSAEEKARIRQRFDRGEVDIVVLSDAGATGANLQGRGEWLVHYDLPMTWKTFEQRTARIDRLGQRKPIEVHALMTDSDHDREAYRRLKEKRLLGEIWHGPYEAMDDRGLALHLRLTGMKEEGEDEAA</sequence>
<keyword evidence="1" id="KW-0378">Hydrolase</keyword>
<dbReference type="GO" id="GO:0004386">
    <property type="term" value="F:helicase activity"/>
    <property type="evidence" value="ECO:0007669"/>
    <property type="project" value="UniProtKB-KW"/>
</dbReference>
<keyword evidence="2" id="KW-0175">Coiled coil</keyword>
<reference evidence="5 6" key="1">
    <citation type="submission" date="2021-07" db="EMBL/GenBank/DDBJ databases">
        <title>Thermus aquaticus gen. n. and sp. n., a nonsporulating extreme thermophile.</title>
        <authorList>
            <person name="Hu C.-J."/>
            <person name="Li W.-J."/>
            <person name="Xian W.-D."/>
        </authorList>
    </citation>
    <scope>NUCLEOTIDE SEQUENCE [LARGE SCALE GENOMIC DNA]</scope>
    <source>
        <strain evidence="5 6">SYSU G05001</strain>
    </source>
</reference>
<dbReference type="EMBL" id="JAHXRS010000019">
    <property type="protein sequence ID" value="MBW6395536.1"/>
    <property type="molecule type" value="Genomic_DNA"/>
</dbReference>
<evidence type="ECO:0000313" key="5">
    <source>
        <dbReference type="EMBL" id="MBW6395536.1"/>
    </source>
</evidence>
<evidence type="ECO:0000313" key="6">
    <source>
        <dbReference type="Proteomes" id="UP000724268"/>
    </source>
</evidence>
<name>A0ABS6ZZR1_9DEIN</name>
<accession>A0ABS6ZZR1</accession>
<dbReference type="CDD" id="cd18793">
    <property type="entry name" value="SF2_C_SNF"/>
    <property type="match status" value="1"/>
</dbReference>
<proteinExistence type="predicted"/>
<keyword evidence="5" id="KW-0547">Nucleotide-binding</keyword>
<dbReference type="InterPro" id="IPR014001">
    <property type="entry name" value="Helicase_ATP-bd"/>
</dbReference>
<dbReference type="PROSITE" id="PS51192">
    <property type="entry name" value="HELICASE_ATP_BIND_1"/>
    <property type="match status" value="1"/>
</dbReference>
<feature type="domain" description="Helicase ATP-binding" evidence="3">
    <location>
        <begin position="1141"/>
        <end position="1343"/>
    </location>
</feature>
<dbReference type="InterPro" id="IPR038718">
    <property type="entry name" value="SNF2-like_sf"/>
</dbReference>
<dbReference type="SMART" id="SM00490">
    <property type="entry name" value="HELICc"/>
    <property type="match status" value="1"/>
</dbReference>
<dbReference type="SUPFAM" id="SSF52540">
    <property type="entry name" value="P-loop containing nucleoside triphosphate hydrolases"/>
    <property type="match status" value="2"/>
</dbReference>
<gene>
    <name evidence="5" type="ORF">KZX47_10285</name>
</gene>
<evidence type="ECO:0000259" key="3">
    <source>
        <dbReference type="PROSITE" id="PS51192"/>
    </source>
</evidence>
<dbReference type="InterPro" id="IPR049730">
    <property type="entry name" value="SNF2/RAD54-like_C"/>
</dbReference>
<dbReference type="InterPro" id="IPR027417">
    <property type="entry name" value="P-loop_NTPase"/>
</dbReference>
<comment type="caution">
    <text evidence="5">The sequence shown here is derived from an EMBL/GenBank/DDBJ whole genome shotgun (WGS) entry which is preliminary data.</text>
</comment>
<evidence type="ECO:0000256" key="1">
    <source>
        <dbReference type="ARBA" id="ARBA00022801"/>
    </source>
</evidence>
<dbReference type="Proteomes" id="UP000724268">
    <property type="component" value="Unassembled WGS sequence"/>
</dbReference>
<protein>
    <submittedName>
        <fullName evidence="5">DEAD/DEAH box helicase</fullName>
    </submittedName>
</protein>
<dbReference type="Pfam" id="PF00271">
    <property type="entry name" value="Helicase_C"/>
    <property type="match status" value="1"/>
</dbReference>
<dbReference type="Gene3D" id="3.40.50.300">
    <property type="entry name" value="P-loop containing nucleotide triphosphate hydrolases"/>
    <property type="match status" value="1"/>
</dbReference>
<dbReference type="SMART" id="SM00487">
    <property type="entry name" value="DEXDc"/>
    <property type="match status" value="1"/>
</dbReference>
<evidence type="ECO:0000256" key="2">
    <source>
        <dbReference type="SAM" id="Coils"/>
    </source>
</evidence>
<feature type="coiled-coil region" evidence="2">
    <location>
        <begin position="91"/>
        <end position="240"/>
    </location>
</feature>
<dbReference type="PANTHER" id="PTHR10799">
    <property type="entry name" value="SNF2/RAD54 HELICASE FAMILY"/>
    <property type="match status" value="1"/>
</dbReference>
<feature type="domain" description="Helicase C-terminal" evidence="4">
    <location>
        <begin position="1488"/>
        <end position="1642"/>
    </location>
</feature>
<evidence type="ECO:0000259" key="4">
    <source>
        <dbReference type="PROSITE" id="PS51194"/>
    </source>
</evidence>
<organism evidence="5 6">
    <name type="scientific">Thermus brevis</name>
    <dbReference type="NCBI Taxonomy" id="2862456"/>
    <lineage>
        <taxon>Bacteria</taxon>
        <taxon>Thermotogati</taxon>
        <taxon>Deinococcota</taxon>
        <taxon>Deinococci</taxon>
        <taxon>Thermales</taxon>
        <taxon>Thermaceae</taxon>
        <taxon>Thermus</taxon>
    </lineage>
</organism>
<keyword evidence="5" id="KW-0347">Helicase</keyword>